<evidence type="ECO:0000313" key="3">
    <source>
        <dbReference type="Proteomes" id="UP000002724"/>
    </source>
</evidence>
<keyword evidence="1" id="KW-0812">Transmembrane</keyword>
<feature type="transmembrane region" description="Helical" evidence="1">
    <location>
        <begin position="31"/>
        <end position="56"/>
    </location>
</feature>
<feature type="transmembrane region" description="Helical" evidence="1">
    <location>
        <begin position="95"/>
        <end position="114"/>
    </location>
</feature>
<dbReference type="AlphaFoldDB" id="B4SG81"/>
<dbReference type="EMBL" id="CP001110">
    <property type="protein sequence ID" value="ACF43392.1"/>
    <property type="molecule type" value="Genomic_DNA"/>
</dbReference>
<dbReference type="RefSeq" id="WP_012507884.1">
    <property type="nucleotide sequence ID" value="NC_011060.1"/>
</dbReference>
<dbReference type="eggNOG" id="ENOG5033KG8">
    <property type="taxonomic scope" value="Bacteria"/>
</dbReference>
<evidence type="ECO:0008006" key="4">
    <source>
        <dbReference type="Google" id="ProtNLM"/>
    </source>
</evidence>
<keyword evidence="1" id="KW-1133">Transmembrane helix</keyword>
<keyword evidence="3" id="KW-1185">Reference proteome</keyword>
<reference evidence="2 3" key="1">
    <citation type="submission" date="2008-06" db="EMBL/GenBank/DDBJ databases">
        <title>Complete sequence of Pelodictyon phaeoclathratiforme BU-1.</title>
        <authorList>
            <consortium name="US DOE Joint Genome Institute"/>
            <person name="Lucas S."/>
            <person name="Copeland A."/>
            <person name="Lapidus A."/>
            <person name="Glavina del Rio T."/>
            <person name="Dalin E."/>
            <person name="Tice H."/>
            <person name="Bruce D."/>
            <person name="Goodwin L."/>
            <person name="Pitluck S."/>
            <person name="Schmutz J."/>
            <person name="Larimer F."/>
            <person name="Land M."/>
            <person name="Hauser L."/>
            <person name="Kyrpides N."/>
            <person name="Mikhailova N."/>
            <person name="Liu Z."/>
            <person name="Li T."/>
            <person name="Zhao F."/>
            <person name="Overmann J."/>
            <person name="Bryant D.A."/>
            <person name="Richardson P."/>
        </authorList>
    </citation>
    <scope>NUCLEOTIDE SEQUENCE [LARGE SCALE GENOMIC DNA]</scope>
    <source>
        <strain evidence="3">DSM 5477 / BU-1</strain>
    </source>
</reference>
<keyword evidence="1" id="KW-0472">Membrane</keyword>
<dbReference type="HOGENOM" id="CLU_162021_0_0_10"/>
<sequence>MSNAAKSVFVFGIYELLMGCGLMVMPNPILMFFGFAATGEVWIRVTGFFACLLAFYDFQAVRQEMTEFFHWTVYARASVILFFTAFVWSGLASPMLLLFGVIDLLGAIWTALALRKK</sequence>
<evidence type="ECO:0000313" key="2">
    <source>
        <dbReference type="EMBL" id="ACF43392.1"/>
    </source>
</evidence>
<proteinExistence type="predicted"/>
<dbReference type="Proteomes" id="UP000002724">
    <property type="component" value="Chromosome"/>
</dbReference>
<protein>
    <recommendedName>
        <fullName evidence="4">Transmembrane protein</fullName>
    </recommendedName>
</protein>
<dbReference type="KEGG" id="pph:Ppha_1113"/>
<dbReference type="OrthoDB" id="7271910at2"/>
<evidence type="ECO:0000256" key="1">
    <source>
        <dbReference type="SAM" id="Phobius"/>
    </source>
</evidence>
<name>B4SG81_PELPB</name>
<feature type="transmembrane region" description="Helical" evidence="1">
    <location>
        <begin position="7"/>
        <end position="25"/>
    </location>
</feature>
<organism evidence="2 3">
    <name type="scientific">Pelodictyon phaeoclathratiforme (strain DSM 5477 / BU-1)</name>
    <dbReference type="NCBI Taxonomy" id="324925"/>
    <lineage>
        <taxon>Bacteria</taxon>
        <taxon>Pseudomonadati</taxon>
        <taxon>Chlorobiota</taxon>
        <taxon>Chlorobiia</taxon>
        <taxon>Chlorobiales</taxon>
        <taxon>Chlorobiaceae</taxon>
        <taxon>Chlorobium/Pelodictyon group</taxon>
        <taxon>Pelodictyon</taxon>
    </lineage>
</organism>
<accession>B4SG81</accession>
<feature type="transmembrane region" description="Helical" evidence="1">
    <location>
        <begin position="68"/>
        <end position="89"/>
    </location>
</feature>
<gene>
    <name evidence="2" type="ordered locus">Ppha_1113</name>
</gene>